<feature type="domain" description="Superoxide dismutase copper/zinc binding" evidence="1">
    <location>
        <begin position="759"/>
        <end position="882"/>
    </location>
</feature>
<reference evidence="3" key="1">
    <citation type="submission" date="2025-08" db="UniProtKB">
        <authorList>
            <consortium name="RefSeq"/>
        </authorList>
    </citation>
    <scope>IDENTIFICATION</scope>
    <source>
        <strain evidence="3">14028-0561.14</strain>
        <tissue evidence="3">Whole fly</tissue>
    </source>
</reference>
<organism evidence="2 3">
    <name type="scientific">Drosophila kikkawai</name>
    <name type="common">Fruit fly</name>
    <dbReference type="NCBI Taxonomy" id="30033"/>
    <lineage>
        <taxon>Eukaryota</taxon>
        <taxon>Metazoa</taxon>
        <taxon>Ecdysozoa</taxon>
        <taxon>Arthropoda</taxon>
        <taxon>Hexapoda</taxon>
        <taxon>Insecta</taxon>
        <taxon>Pterygota</taxon>
        <taxon>Neoptera</taxon>
        <taxon>Endopterygota</taxon>
        <taxon>Diptera</taxon>
        <taxon>Brachycera</taxon>
        <taxon>Muscomorpha</taxon>
        <taxon>Ephydroidea</taxon>
        <taxon>Drosophilidae</taxon>
        <taxon>Drosophila</taxon>
        <taxon>Sophophora</taxon>
    </lineage>
</organism>
<dbReference type="InterPro" id="IPR036423">
    <property type="entry name" value="SOD-like_Cu/Zn_dom_sf"/>
</dbReference>
<feature type="non-terminal residue" evidence="3">
    <location>
        <position position="1"/>
    </location>
</feature>
<dbReference type="InterPro" id="IPR001424">
    <property type="entry name" value="SOD_Cu_Zn_dom"/>
</dbReference>
<name>A0ABM4GIC5_DROKI</name>
<evidence type="ECO:0000313" key="3">
    <source>
        <dbReference type="RefSeq" id="XP_070142466.1"/>
    </source>
</evidence>
<dbReference type="InterPro" id="IPR053257">
    <property type="entry name" value="Cu-only_SOD"/>
</dbReference>
<keyword evidence="2" id="KW-1185">Reference proteome</keyword>
<evidence type="ECO:0000313" key="2">
    <source>
        <dbReference type="Proteomes" id="UP001652661"/>
    </source>
</evidence>
<evidence type="ECO:0000259" key="1">
    <source>
        <dbReference type="Pfam" id="PF00080"/>
    </source>
</evidence>
<dbReference type="PANTHER" id="PTHR20910:SF1">
    <property type="entry name" value="SUPEROXIDE DISMUTASE COPPER_ZINC BINDING DOMAIN-CONTAINING PROTEIN"/>
    <property type="match status" value="1"/>
</dbReference>
<protein>
    <submittedName>
        <fullName evidence="3">LOW QUALITY PROTEIN: uncharacterized protein Rsod</fullName>
    </submittedName>
</protein>
<dbReference type="GeneID" id="108085898"/>
<accession>A0ABM4GIC5</accession>
<dbReference type="Pfam" id="PF00080">
    <property type="entry name" value="Sod_Cu"/>
    <property type="match status" value="1"/>
</dbReference>
<dbReference type="RefSeq" id="XP_070142466.1">
    <property type="nucleotide sequence ID" value="XM_070286365.1"/>
</dbReference>
<dbReference type="PANTHER" id="PTHR20910">
    <property type="entry name" value="AGAP001623-PA"/>
    <property type="match status" value="1"/>
</dbReference>
<proteinExistence type="predicted"/>
<dbReference type="SUPFAM" id="SSF49329">
    <property type="entry name" value="Cu,Zn superoxide dismutase-like"/>
    <property type="match status" value="5"/>
</dbReference>
<dbReference type="Proteomes" id="UP001652661">
    <property type="component" value="Chromosome 3R"/>
</dbReference>
<dbReference type="Gene3D" id="2.60.40.200">
    <property type="entry name" value="Superoxide dismutase, copper/zinc binding domain"/>
    <property type="match status" value="4"/>
</dbReference>
<sequence>PTPSRVDGLAKSKAETFERPVSSRVSERTHALYHVKVRHDCHIYLAVTIRSGNGLFREGKTRSMAQVRHLLWFISACYIASCSSGADAQHLIAYISQRGLHGEITFRQLNATTVEIKANLEATLQYPDQVWSWAVRRFPVDYSNTDADERCELSRLGGQVLSFDEDLEYLVLPGNETSTWERNMQLIGDRGIWGKSLVLTEVNSNVRICATITTIQSSVEHMAEARFNTPVAGSVHFRWLAPAEGASGDTLIYSDLYHIREQPAPLEGSGNAEGSFTQHHWKIFVTDIFKHDHHRTEDNCNFLQLVFDPQGGGSGQGIGDLDARLGRIGVAKNALRSPQRSVFRDAQLALLPSDLTIPHRTLYLVLFDNQHPDTYLACTKIRHVQPLTYKTFINSGGVKGEVTFTQRSKFDPTFLNFTLGAPLSQHVSRKFAEDVAAFRIHSLPPVPNRMGHDDYCWTTGEMHNPREVTENIPPPGYGTQEQYPIGDLSGKLQGRNKGYWHQYVLPGTSSELNGLYWDVFLPLQGRHSIDQRSLVIYTFNRTDVNKITQNIWGCSSLGQYQRNGIYQQNMVTAQVLFRYPVVGRVIFRQAAEQPWQDTTVLFEYLIQADGSTQNTTSDHRWAIHSSAPGKDFYDWQQRCLSAGPVYNPFRVDWGNRSADDFCQANLPAMCRMGAMDARLGTLTIAGGRRVAQKISRRMFVDGNLPLSGRHSILGKSLVLYEDNGPKARGERLACSAVIGHFRRKVVAKEWYANGDPLTVSGRVEITQQSEYDISNVEVQFKGLQDNTGYHIHRTPVEANLAFPCEASTLYGVWNPFEVSPKSAPPSKRGTTDQYEMGDLSGKFGDLKGVTHFEDSYNDTHLPLFGYNSIIGRSVIIQKRQKNARWACSTLERGYSPSEARELRAIASFHHPTGYAYGYIKMTQLIHNDGSQSETVIEVKLRHPGKNDRNSTQNHNWQIFVNPVGVDAAVKPTNTRCVAGGYVWNPYYTQLADPLNLDLYEQECGPDNPLRCYVGDVGARLGTIDLGGERVVFTDSNFPLESPVGAIGRSIVIFGPDHSHERFACANIEPDHNVIKYINLQKPPRFVVAQFLEELRSVMGIPEWMLDVDARKTKELHGGACIQMIIHFKGPLAHRLELDMSRLVAAGRLESPSLFIPGYVNQKRKATISYRTCGVRDTNEKRTKKFKGGFYSSSLAPTEPKPFVLAIVVIGLALRFL</sequence>
<gene>
    <name evidence="3" type="primary">Rsod</name>
</gene>